<organism evidence="2 3">
    <name type="scientific">Rodentibacter haemolyticus</name>
    <dbReference type="NCBI Taxonomy" id="2778911"/>
    <lineage>
        <taxon>Bacteria</taxon>
        <taxon>Pseudomonadati</taxon>
        <taxon>Pseudomonadota</taxon>
        <taxon>Gammaproteobacteria</taxon>
        <taxon>Pasteurellales</taxon>
        <taxon>Pasteurellaceae</taxon>
        <taxon>Rodentibacter</taxon>
    </lineage>
</organism>
<evidence type="ECO:0000313" key="2">
    <source>
        <dbReference type="EMBL" id="QPB41623.1"/>
    </source>
</evidence>
<sequence>MKISIWLLNTFSCLIALKLLSFIRDTVTFTVHPLIDVIFSLVIIGLSVKFIPIFILFCFSMLKAMREKR</sequence>
<dbReference type="Proteomes" id="UP000663069">
    <property type="component" value="Chromosome"/>
</dbReference>
<accession>A0ABX6UUW5</accession>
<reference evidence="2 3" key="1">
    <citation type="submission" date="2020-10" db="EMBL/GenBank/DDBJ databases">
        <title>Genome Sequencing of Rodentibacter spp. strain DSM111151.</title>
        <authorList>
            <person name="Benga L."/>
            <person name="Lautwein T."/>
        </authorList>
    </citation>
    <scope>NUCLEOTIDE SEQUENCE [LARGE SCALE GENOMIC DNA]</scope>
    <source>
        <strain evidence="2 3">DSM 111151</strain>
    </source>
</reference>
<dbReference type="RefSeq" id="WP_194811221.1">
    <property type="nucleotide sequence ID" value="NZ_CP063056.1"/>
</dbReference>
<evidence type="ECO:0000256" key="1">
    <source>
        <dbReference type="SAM" id="Phobius"/>
    </source>
</evidence>
<name>A0ABX6UUW5_9PAST</name>
<keyword evidence="1" id="KW-1133">Transmembrane helix</keyword>
<protein>
    <submittedName>
        <fullName evidence="2">Uncharacterized protein</fullName>
    </submittedName>
</protein>
<keyword evidence="1" id="KW-0472">Membrane</keyword>
<keyword evidence="1" id="KW-0812">Transmembrane</keyword>
<gene>
    <name evidence="2" type="ORF">IHV77_06645</name>
</gene>
<evidence type="ECO:0000313" key="3">
    <source>
        <dbReference type="Proteomes" id="UP000663069"/>
    </source>
</evidence>
<feature type="transmembrane region" description="Helical" evidence="1">
    <location>
        <begin position="37"/>
        <end position="62"/>
    </location>
</feature>
<dbReference type="EMBL" id="CP063056">
    <property type="protein sequence ID" value="QPB41623.1"/>
    <property type="molecule type" value="Genomic_DNA"/>
</dbReference>
<keyword evidence="3" id="KW-1185">Reference proteome</keyword>
<proteinExistence type="predicted"/>